<dbReference type="SUPFAM" id="SSF55347">
    <property type="entry name" value="Glyceraldehyde-3-phosphate dehydrogenase-like, C-terminal domain"/>
    <property type="match status" value="1"/>
</dbReference>
<protein>
    <recommendedName>
        <fullName evidence="4">Gfo/Idh/MocA-like oxidoreductase N-terminal domain-containing protein</fullName>
    </recommendedName>
</protein>
<sequence>MNIIIIGTGMYVTGRGTGEYGTILPAITEWKRSGKPLSKVYWWGPNRKHSFEALQKAKTLQTITGVQYDIEVFPNKDGIDDKAYLQILNTLKQPACSFVAVPDHLHCEVATACIKRDLHTLVVKPLTPTVEEAEKLISLAKKNNVYGAVEFHKRWDRQNRILRDDYQAGKFGIPLYTWTEYSQRKSIPSQTFRTWVEQSSILQYLGVHYVDIIRYVTDAVPVKVMACGQKEWLKEQGLDVHDSIQCLVEWRTREGHHFIQTLLVNWIDSEQSSAMSDQKLKFVGTLGRYEGDQKERGVRLLYEDQKLEEPNPDFCRPYQRCDQTLEWEGYGIHSITTFLDDVNSIYENRIQPAQLEGSRPTFSEALYSTAVIEAACKSLQNLSSWQHMALAG</sequence>
<dbReference type="GO" id="GO:0000166">
    <property type="term" value="F:nucleotide binding"/>
    <property type="evidence" value="ECO:0007669"/>
    <property type="project" value="InterPro"/>
</dbReference>
<evidence type="ECO:0000313" key="3">
    <source>
        <dbReference type="EMBL" id="SVB68149.1"/>
    </source>
</evidence>
<dbReference type="PANTHER" id="PTHR43377:SF1">
    <property type="entry name" value="BILIVERDIN REDUCTASE A"/>
    <property type="match status" value="1"/>
</dbReference>
<dbReference type="SUPFAM" id="SSF51735">
    <property type="entry name" value="NAD(P)-binding Rossmann-fold domains"/>
    <property type="match status" value="1"/>
</dbReference>
<feature type="domain" description="Gfo/Idh/MocA-like oxidoreductase N-terminal" evidence="1">
    <location>
        <begin position="67"/>
        <end position="149"/>
    </location>
</feature>
<name>A0A382FZV8_9ZZZZ</name>
<proteinExistence type="predicted"/>
<dbReference type="PANTHER" id="PTHR43377">
    <property type="entry name" value="BILIVERDIN REDUCTASE A"/>
    <property type="match status" value="1"/>
</dbReference>
<evidence type="ECO:0008006" key="4">
    <source>
        <dbReference type="Google" id="ProtNLM"/>
    </source>
</evidence>
<dbReference type="Pfam" id="PF22725">
    <property type="entry name" value="GFO_IDH_MocA_C3"/>
    <property type="match status" value="1"/>
</dbReference>
<evidence type="ECO:0000259" key="1">
    <source>
        <dbReference type="Pfam" id="PF01408"/>
    </source>
</evidence>
<organism evidence="3">
    <name type="scientific">marine metagenome</name>
    <dbReference type="NCBI Taxonomy" id="408172"/>
    <lineage>
        <taxon>unclassified sequences</taxon>
        <taxon>metagenomes</taxon>
        <taxon>ecological metagenomes</taxon>
    </lineage>
</organism>
<reference evidence="3" key="1">
    <citation type="submission" date="2018-05" db="EMBL/GenBank/DDBJ databases">
        <authorList>
            <person name="Lanie J.A."/>
            <person name="Ng W.-L."/>
            <person name="Kazmierczak K.M."/>
            <person name="Andrzejewski T.M."/>
            <person name="Davidsen T.M."/>
            <person name="Wayne K.J."/>
            <person name="Tettelin H."/>
            <person name="Glass J.I."/>
            <person name="Rusch D."/>
            <person name="Podicherti R."/>
            <person name="Tsui H.-C.T."/>
            <person name="Winkler M.E."/>
        </authorList>
    </citation>
    <scope>NUCLEOTIDE SEQUENCE</scope>
</reference>
<dbReference type="EMBL" id="UINC01052619">
    <property type="protein sequence ID" value="SVB68149.1"/>
    <property type="molecule type" value="Genomic_DNA"/>
</dbReference>
<dbReference type="InterPro" id="IPR051450">
    <property type="entry name" value="Gfo/Idh/MocA_Oxidoreductases"/>
</dbReference>
<dbReference type="Gene3D" id="3.30.360.10">
    <property type="entry name" value="Dihydrodipicolinate Reductase, domain 2"/>
    <property type="match status" value="1"/>
</dbReference>
<accession>A0A382FZV8</accession>
<dbReference type="AlphaFoldDB" id="A0A382FZV8"/>
<feature type="domain" description="GFO/IDH/MocA-like oxidoreductase" evidence="2">
    <location>
        <begin position="165"/>
        <end position="289"/>
    </location>
</feature>
<evidence type="ECO:0000259" key="2">
    <source>
        <dbReference type="Pfam" id="PF22725"/>
    </source>
</evidence>
<dbReference type="InterPro" id="IPR055170">
    <property type="entry name" value="GFO_IDH_MocA-like_dom"/>
</dbReference>
<gene>
    <name evidence="3" type="ORF">METZ01_LOCUS221003</name>
</gene>
<dbReference type="InterPro" id="IPR000683">
    <property type="entry name" value="Gfo/Idh/MocA-like_OxRdtase_N"/>
</dbReference>
<dbReference type="InterPro" id="IPR036291">
    <property type="entry name" value="NAD(P)-bd_dom_sf"/>
</dbReference>
<dbReference type="Pfam" id="PF01408">
    <property type="entry name" value="GFO_IDH_MocA"/>
    <property type="match status" value="1"/>
</dbReference>
<dbReference type="Gene3D" id="3.40.50.720">
    <property type="entry name" value="NAD(P)-binding Rossmann-like Domain"/>
    <property type="match status" value="1"/>
</dbReference>